<dbReference type="AlphaFoldDB" id="A0A2T0RWV8"/>
<feature type="compositionally biased region" description="Low complexity" evidence="1">
    <location>
        <begin position="167"/>
        <end position="189"/>
    </location>
</feature>
<proteinExistence type="predicted"/>
<keyword evidence="3" id="KW-0732">Signal</keyword>
<dbReference type="RefSeq" id="WP_146164137.1">
    <property type="nucleotide sequence ID" value="NZ_PVZG01000012.1"/>
</dbReference>
<feature type="transmembrane region" description="Helical" evidence="2">
    <location>
        <begin position="231"/>
        <end position="251"/>
    </location>
</feature>
<accession>A0A2T0RWV8</accession>
<feature type="chain" id="PRO_5015537885" evidence="3">
    <location>
        <begin position="28"/>
        <end position="270"/>
    </location>
</feature>
<dbReference type="Proteomes" id="UP000239209">
    <property type="component" value="Unassembled WGS sequence"/>
</dbReference>
<feature type="signal peptide" evidence="3">
    <location>
        <begin position="1"/>
        <end position="27"/>
    </location>
</feature>
<dbReference type="EMBL" id="PVZG01000012">
    <property type="protein sequence ID" value="PRY25640.1"/>
    <property type="molecule type" value="Genomic_DNA"/>
</dbReference>
<keyword evidence="2" id="KW-1133">Transmembrane helix</keyword>
<keyword evidence="2" id="KW-0812">Transmembrane</keyword>
<feature type="compositionally biased region" description="Acidic residues" evidence="1">
    <location>
        <begin position="190"/>
        <end position="202"/>
    </location>
</feature>
<feature type="compositionally biased region" description="Polar residues" evidence="1">
    <location>
        <begin position="156"/>
        <end position="166"/>
    </location>
</feature>
<keyword evidence="2" id="KW-0472">Membrane</keyword>
<evidence type="ECO:0000256" key="1">
    <source>
        <dbReference type="SAM" id="MobiDB-lite"/>
    </source>
</evidence>
<evidence type="ECO:0000313" key="5">
    <source>
        <dbReference type="Proteomes" id="UP000239209"/>
    </source>
</evidence>
<dbReference type="OrthoDB" id="3297185at2"/>
<sequence length="270" mass="28031">MRHRAVLATTALAVAAASLVLSGRATAAEPGFEVRITELPATFGAGAESRTLTVVASTDRARCQKVRWSLILRVQGPELDEAEVERVEENGSFPVRVQTDDDVARITDVQLDPGQLCRGRTVTARYRISFDDDADTGRVTFQPQAFSAGGTLLQEASGQSPVVGQKSSATESPTGSPTGSPTTAPTGGADEADDPEYGEAGDEATATPEPAPSEDDLAAVPASADGSSPSLLIPGLIVGAVLVFVGVALLIRLRSRTPKHSVATGFHPSR</sequence>
<evidence type="ECO:0000256" key="3">
    <source>
        <dbReference type="SAM" id="SignalP"/>
    </source>
</evidence>
<name>A0A2T0RWV8_9ACTN</name>
<protein>
    <submittedName>
        <fullName evidence="4">Uncharacterized protein</fullName>
    </submittedName>
</protein>
<feature type="region of interest" description="Disordered" evidence="1">
    <location>
        <begin position="156"/>
        <end position="225"/>
    </location>
</feature>
<evidence type="ECO:0000313" key="4">
    <source>
        <dbReference type="EMBL" id="PRY25640.1"/>
    </source>
</evidence>
<keyword evidence="5" id="KW-1185">Reference proteome</keyword>
<comment type="caution">
    <text evidence="4">The sequence shown here is derived from an EMBL/GenBank/DDBJ whole genome shotgun (WGS) entry which is preliminary data.</text>
</comment>
<organism evidence="4 5">
    <name type="scientific">Pseudosporangium ferrugineum</name>
    <dbReference type="NCBI Taxonomy" id="439699"/>
    <lineage>
        <taxon>Bacteria</taxon>
        <taxon>Bacillati</taxon>
        <taxon>Actinomycetota</taxon>
        <taxon>Actinomycetes</taxon>
        <taxon>Micromonosporales</taxon>
        <taxon>Micromonosporaceae</taxon>
        <taxon>Pseudosporangium</taxon>
    </lineage>
</organism>
<reference evidence="4 5" key="1">
    <citation type="submission" date="2018-03" db="EMBL/GenBank/DDBJ databases">
        <title>Genomic Encyclopedia of Archaeal and Bacterial Type Strains, Phase II (KMG-II): from individual species to whole genera.</title>
        <authorList>
            <person name="Goeker M."/>
        </authorList>
    </citation>
    <scope>NUCLEOTIDE SEQUENCE [LARGE SCALE GENOMIC DNA]</scope>
    <source>
        <strain evidence="4 5">DSM 45348</strain>
    </source>
</reference>
<evidence type="ECO:0000256" key="2">
    <source>
        <dbReference type="SAM" id="Phobius"/>
    </source>
</evidence>
<gene>
    <name evidence="4" type="ORF">CLV70_1126</name>
</gene>